<reference evidence="2" key="1">
    <citation type="submission" date="2016-11" db="EMBL/GenBank/DDBJ databases">
        <title>The genome sequence of Colletotrichum cuscutae.</title>
        <authorList>
            <person name="Baroncelli R."/>
        </authorList>
    </citation>
    <scope>NUCLEOTIDE SEQUENCE</scope>
    <source>
        <strain evidence="2">IMI 304802</strain>
    </source>
</reference>
<feature type="region of interest" description="Disordered" evidence="1">
    <location>
        <begin position="1"/>
        <end position="41"/>
    </location>
</feature>
<name>A0AAI9UTQ8_9PEZI</name>
<gene>
    <name evidence="2" type="ORF">CCUS01_07841</name>
</gene>
<evidence type="ECO:0000256" key="1">
    <source>
        <dbReference type="SAM" id="MobiDB-lite"/>
    </source>
</evidence>
<proteinExistence type="predicted"/>
<dbReference type="Proteomes" id="UP001239213">
    <property type="component" value="Unassembled WGS sequence"/>
</dbReference>
<keyword evidence="3" id="KW-1185">Reference proteome</keyword>
<sequence>MGVGRADKEQKKGEGAKGKRPGRQKGGPIWGSSSHTRSRKRLSCCSRELVTIGTFFFFGCCTRQEVECRKLGMACRSQAGSDGT</sequence>
<protein>
    <submittedName>
        <fullName evidence="2">Uncharacterized protein</fullName>
    </submittedName>
</protein>
<comment type="caution">
    <text evidence="2">The sequence shown here is derived from an EMBL/GenBank/DDBJ whole genome shotgun (WGS) entry which is preliminary data.</text>
</comment>
<organism evidence="2 3">
    <name type="scientific">Colletotrichum cuscutae</name>
    <dbReference type="NCBI Taxonomy" id="1209917"/>
    <lineage>
        <taxon>Eukaryota</taxon>
        <taxon>Fungi</taxon>
        <taxon>Dikarya</taxon>
        <taxon>Ascomycota</taxon>
        <taxon>Pezizomycotina</taxon>
        <taxon>Sordariomycetes</taxon>
        <taxon>Hypocreomycetidae</taxon>
        <taxon>Glomerellales</taxon>
        <taxon>Glomerellaceae</taxon>
        <taxon>Colletotrichum</taxon>
        <taxon>Colletotrichum acutatum species complex</taxon>
    </lineage>
</organism>
<dbReference type="AlphaFoldDB" id="A0AAI9UTQ8"/>
<evidence type="ECO:0000313" key="2">
    <source>
        <dbReference type="EMBL" id="KAK1464595.1"/>
    </source>
</evidence>
<evidence type="ECO:0000313" key="3">
    <source>
        <dbReference type="Proteomes" id="UP001239213"/>
    </source>
</evidence>
<accession>A0AAI9UTQ8</accession>
<feature type="compositionally biased region" description="Basic and acidic residues" evidence="1">
    <location>
        <begin position="1"/>
        <end position="17"/>
    </location>
</feature>
<dbReference type="EMBL" id="MPDP01000264">
    <property type="protein sequence ID" value="KAK1464595.1"/>
    <property type="molecule type" value="Genomic_DNA"/>
</dbReference>